<dbReference type="Gene3D" id="1.25.40.20">
    <property type="entry name" value="Ankyrin repeat-containing domain"/>
    <property type="match status" value="2"/>
</dbReference>
<dbReference type="PROSITE" id="PS50088">
    <property type="entry name" value="ANK_REPEAT"/>
    <property type="match status" value="2"/>
</dbReference>
<dbReference type="InterPro" id="IPR036770">
    <property type="entry name" value="Ankyrin_rpt-contain_sf"/>
</dbReference>
<dbReference type="Pfam" id="PF00023">
    <property type="entry name" value="Ank"/>
    <property type="match status" value="1"/>
</dbReference>
<comment type="caution">
    <text evidence="1">The sequence shown here is derived from an EMBL/GenBank/DDBJ whole genome shotgun (WGS) entry which is preliminary data.</text>
</comment>
<evidence type="ECO:0000313" key="2">
    <source>
        <dbReference type="Proteomes" id="UP001642464"/>
    </source>
</evidence>
<dbReference type="Proteomes" id="UP001642464">
    <property type="component" value="Unassembled WGS sequence"/>
</dbReference>
<dbReference type="EMBL" id="CAXAMM010012224">
    <property type="protein sequence ID" value="CAK9028280.1"/>
    <property type="molecule type" value="Genomic_DNA"/>
</dbReference>
<name>A0ABP0KPW8_9DINO</name>
<sequence>MARELSSEDGLIICVEGGRHQAFLTDLKATQSPGAGHFTVAEDRDHIAVIMKHMFRDKLTHYLRHGDLHEFRWYLNQQAVCLRGLGTDLINDIGVNIESMEARTPLAKFMKRNCFKKVSERDAMGWTPICYAAVNGDVSVISALLAEGASANDRVTRRDVKHQVYKDCPVLSLAAWFSHHDALELLLFARANVNSSDEMSFPPIHYATGADDVKSVRILLNAHADPWAEGFLNIDMLKTAAALGSVQVLQELLRMAAPERLQQSLRHSLHWATYLGGFAKNLELLLQARADVNDRCETQTRQFPLWVMMKYWALQHRIRQSRLTLLAYHHQGATPLMFSLINCQFEATQVLLTARADINLRNSRGVTAADLAREVSAPQTLMGSLG</sequence>
<accession>A0ABP0KPW8</accession>
<proteinExistence type="predicted"/>
<organism evidence="1 2">
    <name type="scientific">Durusdinium trenchii</name>
    <dbReference type="NCBI Taxonomy" id="1381693"/>
    <lineage>
        <taxon>Eukaryota</taxon>
        <taxon>Sar</taxon>
        <taxon>Alveolata</taxon>
        <taxon>Dinophyceae</taxon>
        <taxon>Suessiales</taxon>
        <taxon>Symbiodiniaceae</taxon>
        <taxon>Durusdinium</taxon>
    </lineage>
</organism>
<dbReference type="PANTHER" id="PTHR24198:SF165">
    <property type="entry name" value="ANKYRIN REPEAT-CONTAINING PROTEIN-RELATED"/>
    <property type="match status" value="1"/>
</dbReference>
<protein>
    <submittedName>
        <fullName evidence="1">Serine/threonine-protein phosphatase 6 regulatory ankyrin repeat subunit C (PP6-ARS-C) (Serine/threonine-protein phosphatase 6 regulatory subunit ARS-C)</fullName>
    </submittedName>
</protein>
<gene>
    <name evidence="1" type="ORF">SCF082_LOCUS18284</name>
</gene>
<dbReference type="PANTHER" id="PTHR24198">
    <property type="entry name" value="ANKYRIN REPEAT AND PROTEIN KINASE DOMAIN-CONTAINING PROTEIN"/>
    <property type="match status" value="1"/>
</dbReference>
<dbReference type="InterPro" id="IPR002110">
    <property type="entry name" value="Ankyrin_rpt"/>
</dbReference>
<dbReference type="PROSITE" id="PS50297">
    <property type="entry name" value="ANK_REP_REGION"/>
    <property type="match status" value="1"/>
</dbReference>
<evidence type="ECO:0000313" key="1">
    <source>
        <dbReference type="EMBL" id="CAK9028280.1"/>
    </source>
</evidence>
<keyword evidence="2" id="KW-1185">Reference proteome</keyword>
<dbReference type="SMART" id="SM00248">
    <property type="entry name" value="ANK"/>
    <property type="match status" value="5"/>
</dbReference>
<reference evidence="1 2" key="1">
    <citation type="submission" date="2024-02" db="EMBL/GenBank/DDBJ databases">
        <authorList>
            <person name="Chen Y."/>
            <person name="Shah S."/>
            <person name="Dougan E. K."/>
            <person name="Thang M."/>
            <person name="Chan C."/>
        </authorList>
    </citation>
    <scope>NUCLEOTIDE SEQUENCE [LARGE SCALE GENOMIC DNA]</scope>
</reference>
<dbReference type="SUPFAM" id="SSF48403">
    <property type="entry name" value="Ankyrin repeat"/>
    <property type="match status" value="1"/>
</dbReference>